<organism evidence="2 3">
    <name type="scientific">Phyllobacterium endophyticum</name>
    <dbReference type="NCBI Taxonomy" id="1149773"/>
    <lineage>
        <taxon>Bacteria</taxon>
        <taxon>Pseudomonadati</taxon>
        <taxon>Pseudomonadota</taxon>
        <taxon>Alphaproteobacteria</taxon>
        <taxon>Hyphomicrobiales</taxon>
        <taxon>Phyllobacteriaceae</taxon>
        <taxon>Phyllobacterium</taxon>
    </lineage>
</organism>
<dbReference type="Proteomes" id="UP000241158">
    <property type="component" value="Unassembled WGS sequence"/>
</dbReference>
<gene>
    <name evidence="2" type="ORF">CU100_07185</name>
</gene>
<dbReference type="InterPro" id="IPR009097">
    <property type="entry name" value="Cyclic_Pdiesterase"/>
</dbReference>
<sequence>MKRSSRNSSKRSFLPINTEKILSNRTESSIAPSGVGTKFNPDGSVRPFPGNTIICHLPADSALRVPLEALYDALAQSEFAAFLALLPPASWHMTIFEGVCDQVRQPGLWPYDLPLDATLAECNDLFDRKLVHFDLGCELPLQMQLSGIRPLLNGITLRLVPARAPIEAEMRELRDRLSRLLNIRHPRHETYEFHLSIAYAIRFLSETQQEELMRLIENVLPSASAEIVLGAPEFCIFNDMFAFHRRFYLRKAKGHNHHVCISG</sequence>
<name>A0A2P7B1Z5_9HYPH</name>
<evidence type="ECO:0000313" key="3">
    <source>
        <dbReference type="Proteomes" id="UP000241158"/>
    </source>
</evidence>
<protein>
    <submittedName>
        <fullName evidence="2">DUF1868 domain-containing protein</fullName>
    </submittedName>
</protein>
<feature type="domain" description="DUF1868" evidence="1">
    <location>
        <begin position="38"/>
        <end position="150"/>
    </location>
</feature>
<dbReference type="SUPFAM" id="SSF55144">
    <property type="entry name" value="LigT-like"/>
    <property type="match status" value="1"/>
</dbReference>
<comment type="caution">
    <text evidence="2">The sequence shown here is derived from an EMBL/GenBank/DDBJ whole genome shotgun (WGS) entry which is preliminary data.</text>
</comment>
<dbReference type="InterPro" id="IPR015069">
    <property type="entry name" value="2H-PEstase_DUF1868"/>
</dbReference>
<accession>A0A2P7B1Z5</accession>
<keyword evidence="3" id="KW-1185">Reference proteome</keyword>
<dbReference type="EMBL" id="PGGN01000001">
    <property type="protein sequence ID" value="PSH60451.1"/>
    <property type="molecule type" value="Genomic_DNA"/>
</dbReference>
<evidence type="ECO:0000313" key="2">
    <source>
        <dbReference type="EMBL" id="PSH60451.1"/>
    </source>
</evidence>
<dbReference type="OrthoDB" id="151828at2"/>
<evidence type="ECO:0000259" key="1">
    <source>
        <dbReference type="Pfam" id="PF08975"/>
    </source>
</evidence>
<reference evidence="3" key="1">
    <citation type="submission" date="2017-11" db="EMBL/GenBank/DDBJ databases">
        <authorList>
            <person name="Kuznetsova I."/>
            <person name="Sazanova A."/>
            <person name="Chirak E."/>
            <person name="Safronova V."/>
            <person name="Willems A."/>
        </authorList>
    </citation>
    <scope>NUCLEOTIDE SEQUENCE [LARGE SCALE GENOMIC DNA]</scope>
    <source>
        <strain evidence="3">PEPV15</strain>
    </source>
</reference>
<dbReference type="AlphaFoldDB" id="A0A2P7B1Z5"/>
<dbReference type="Gene3D" id="3.90.1140.10">
    <property type="entry name" value="Cyclic phosphodiesterase"/>
    <property type="match status" value="1"/>
</dbReference>
<dbReference type="Pfam" id="PF08975">
    <property type="entry name" value="2H-phosphodiest"/>
    <property type="match status" value="1"/>
</dbReference>
<proteinExistence type="predicted"/>